<dbReference type="EMBL" id="JAFHAP010000016">
    <property type="protein sequence ID" value="MBN2910796.1"/>
    <property type="molecule type" value="Genomic_DNA"/>
</dbReference>
<evidence type="ECO:0000313" key="2">
    <source>
        <dbReference type="Proteomes" id="UP001177120"/>
    </source>
</evidence>
<reference evidence="1" key="1">
    <citation type="journal article" date="2024" name="Int. J. Syst. Evol. Microbiol.">
        <title>Polycladomyces zharkentensis sp. nov., a novel thermophilic cellulose- and starch-degrading member of the Bacillota from a geothermal aquifer in Kazakhstan.</title>
        <authorList>
            <person name="Mashzhan A."/>
            <person name="Kistaubayeva A."/>
            <person name="Javier-Lopez R."/>
            <person name="Bissenova U."/>
            <person name="Bissenbay A."/>
            <person name="Birkeland N.K."/>
        </authorList>
    </citation>
    <scope>NUCLEOTIDE SEQUENCE</scope>
    <source>
        <strain evidence="1">ZKZ2T</strain>
    </source>
</reference>
<protein>
    <submittedName>
        <fullName evidence="1">Uncharacterized protein</fullName>
    </submittedName>
</protein>
<name>A0ABS2WMU6_9BACL</name>
<dbReference type="Proteomes" id="UP001177120">
    <property type="component" value="Unassembled WGS sequence"/>
</dbReference>
<proteinExistence type="predicted"/>
<sequence>MHPITKETRRESFYQILESLGQRQYDVMLELYESPMITANELAKKMFEKGYFPRPERNFVHPRLTELMQAGLIRVAGKRKCSVTGRNCAIYVPVEIEETEFEQGELTFE</sequence>
<accession>A0ABS2WMU6</accession>
<gene>
    <name evidence="1" type="ORF">JQC72_14950</name>
</gene>
<organism evidence="1 2">
    <name type="scientific">Polycladomyces zharkentensis</name>
    <dbReference type="NCBI Taxonomy" id="2807616"/>
    <lineage>
        <taxon>Bacteria</taxon>
        <taxon>Bacillati</taxon>
        <taxon>Bacillota</taxon>
        <taxon>Bacilli</taxon>
        <taxon>Bacillales</taxon>
        <taxon>Thermoactinomycetaceae</taxon>
        <taxon>Polycladomyces</taxon>
    </lineage>
</organism>
<dbReference type="InterPro" id="IPR036390">
    <property type="entry name" value="WH_DNA-bd_sf"/>
</dbReference>
<dbReference type="RefSeq" id="WP_205497040.1">
    <property type="nucleotide sequence ID" value="NZ_JAFHAP010000016.1"/>
</dbReference>
<evidence type="ECO:0000313" key="1">
    <source>
        <dbReference type="EMBL" id="MBN2910796.1"/>
    </source>
</evidence>
<comment type="caution">
    <text evidence="1">The sequence shown here is derived from an EMBL/GenBank/DDBJ whole genome shotgun (WGS) entry which is preliminary data.</text>
</comment>
<keyword evidence="2" id="KW-1185">Reference proteome</keyword>
<dbReference type="SUPFAM" id="SSF46785">
    <property type="entry name" value="Winged helix' DNA-binding domain"/>
    <property type="match status" value="1"/>
</dbReference>